<dbReference type="EMBL" id="FOBI01000005">
    <property type="protein sequence ID" value="SEL05844.1"/>
    <property type="molecule type" value="Genomic_DNA"/>
</dbReference>
<feature type="domain" description="TonB-dependent receptor-like beta-barrel" evidence="11">
    <location>
        <begin position="302"/>
        <end position="759"/>
    </location>
</feature>
<keyword evidence="5 9" id="KW-0798">TonB box</keyword>
<keyword evidence="10" id="KW-0732">Signal</keyword>
<evidence type="ECO:0000256" key="9">
    <source>
        <dbReference type="RuleBase" id="RU003357"/>
    </source>
</evidence>
<keyword evidence="7 8" id="KW-0998">Cell outer membrane</keyword>
<evidence type="ECO:0000313" key="13">
    <source>
        <dbReference type="EMBL" id="SEL05844.1"/>
    </source>
</evidence>
<gene>
    <name evidence="13" type="ORF">SAMN05216262_10579</name>
</gene>
<protein>
    <submittedName>
        <fullName evidence="13">Iron complex outermembrane recepter protein</fullName>
    </submittedName>
</protein>
<dbReference type="InterPro" id="IPR012910">
    <property type="entry name" value="Plug_dom"/>
</dbReference>
<evidence type="ECO:0000256" key="5">
    <source>
        <dbReference type="ARBA" id="ARBA00023077"/>
    </source>
</evidence>
<dbReference type="CDD" id="cd01347">
    <property type="entry name" value="ligand_gated_channel"/>
    <property type="match status" value="1"/>
</dbReference>
<dbReference type="PANTHER" id="PTHR47234:SF3">
    <property type="entry name" value="SECRETIN_TONB SHORT N-TERMINAL DOMAIN-CONTAINING PROTEIN"/>
    <property type="match status" value="1"/>
</dbReference>
<dbReference type="Pfam" id="PF00593">
    <property type="entry name" value="TonB_dep_Rec_b-barrel"/>
    <property type="match status" value="1"/>
</dbReference>
<dbReference type="PANTHER" id="PTHR47234">
    <property type="match status" value="1"/>
</dbReference>
<dbReference type="Gene3D" id="2.170.130.10">
    <property type="entry name" value="TonB-dependent receptor, plug domain"/>
    <property type="match status" value="1"/>
</dbReference>
<keyword evidence="14" id="KW-1185">Reference proteome</keyword>
<dbReference type="Pfam" id="PF07715">
    <property type="entry name" value="Plug"/>
    <property type="match status" value="1"/>
</dbReference>
<evidence type="ECO:0000256" key="7">
    <source>
        <dbReference type="ARBA" id="ARBA00023237"/>
    </source>
</evidence>
<dbReference type="InterPro" id="IPR039426">
    <property type="entry name" value="TonB-dep_rcpt-like"/>
</dbReference>
<dbReference type="Gene3D" id="2.40.170.20">
    <property type="entry name" value="TonB-dependent receptor, beta-barrel domain"/>
    <property type="match status" value="1"/>
</dbReference>
<evidence type="ECO:0000256" key="6">
    <source>
        <dbReference type="ARBA" id="ARBA00023136"/>
    </source>
</evidence>
<feature type="chain" id="PRO_5011587904" evidence="10">
    <location>
        <begin position="28"/>
        <end position="801"/>
    </location>
</feature>
<dbReference type="STRING" id="641665.GCA_002104455_03097"/>
<proteinExistence type="inferred from homology"/>
<keyword evidence="6 8" id="KW-0472">Membrane</keyword>
<dbReference type="PROSITE" id="PS52016">
    <property type="entry name" value="TONB_DEPENDENT_REC_3"/>
    <property type="match status" value="1"/>
</dbReference>
<name>A0A1H7M3S4_9GAMM</name>
<evidence type="ECO:0000256" key="3">
    <source>
        <dbReference type="ARBA" id="ARBA00022452"/>
    </source>
</evidence>
<dbReference type="GO" id="GO:0009279">
    <property type="term" value="C:cell outer membrane"/>
    <property type="evidence" value="ECO:0007669"/>
    <property type="project" value="UniProtKB-SubCell"/>
</dbReference>
<sequence>MESRFNKKALVLAMSTALLASAVNAEAIEKNSEAEKVEKITVVGSRVPGRSIQESTVPVDVISAEDLTQSATIGGEVGGLLQANIPSFNMPRQSNSDAGDIVRAAQLRGLNPDQVLVLVNGKRRHNSAVISAESKLGRGAAPVDFNAIPASAIKRIEVLRDGAAAQYGSDAIAGVINIVLKNSSDGGNISVSYGQHMTDFKPTNESINDGKTKILSLNKGLDLGNGFVNISGEFKDRKSTNRAGFDELPTIGFAEWIVPVPASGSPEAAANDALAGQKNYQSGDGEISDISLAYNLAYDVSAEATLYSFGTYADREAQGSNFFRYPVSAANVTSVHPKGYIPTSIANVKDIAMTLGLEGEYAEWELETSLSYGSNTFDDDLKNSINPSLGASSPTSFNRAEYKYSQTVFNLTAAKAFDLGYIPLYFTAGIEARNEDYSTKAGDVESYIAGADTSKRVGSQGGAGLRPEDTVNEDRNSWSVFIDGEFDLSDDVTLSTALRFEDYSDFGTDTNGKVSARWALLDGLALRGAVSTGFRAPSLAQSFYSGSSSSFGDGGSLVQTLNLPVNDVLALANGSSALKAEQSVSRSLGVVYNVDNFNLTVDYYQVDIDDRIALSENISIDNVPDVRAIRFFTNVVDTETKGFDVVASYDLDAWHFMAAYNKNDTEVVNNPDNAVFGIEETNTFETAAPDDKIILSSRWSNEIVSVLVRATRYGDTTRVFDFGDGYEPTQVYSPKWSVDADVQYNVTDDLSVSLGANNLLDEYPDKSIYDISYFGNLPYDGGISPLGINGRFVYVKASYNF</sequence>
<accession>A0A1H7M3S4</accession>
<evidence type="ECO:0000259" key="12">
    <source>
        <dbReference type="Pfam" id="PF07715"/>
    </source>
</evidence>
<reference evidence="14" key="1">
    <citation type="submission" date="2016-10" db="EMBL/GenBank/DDBJ databases">
        <authorList>
            <person name="Varghese N."/>
            <person name="Submissions S."/>
        </authorList>
    </citation>
    <scope>NUCLEOTIDE SEQUENCE [LARGE SCALE GENOMIC DNA]</scope>
    <source>
        <strain evidence="14">CGMCC 1.9127</strain>
    </source>
</reference>
<evidence type="ECO:0000313" key="14">
    <source>
        <dbReference type="Proteomes" id="UP000199297"/>
    </source>
</evidence>
<dbReference type="SUPFAM" id="SSF56935">
    <property type="entry name" value="Porins"/>
    <property type="match status" value="1"/>
</dbReference>
<feature type="domain" description="TonB-dependent receptor plug" evidence="12">
    <location>
        <begin position="52"/>
        <end position="175"/>
    </location>
</feature>
<comment type="subcellular location">
    <subcellularLocation>
        <location evidence="1 8">Cell outer membrane</location>
        <topology evidence="1 8">Multi-pass membrane protein</topology>
    </subcellularLocation>
</comment>
<dbReference type="InterPro" id="IPR000531">
    <property type="entry name" value="Beta-barrel_TonB"/>
</dbReference>
<keyword evidence="4 8" id="KW-0812">Transmembrane</keyword>
<evidence type="ECO:0000259" key="11">
    <source>
        <dbReference type="Pfam" id="PF00593"/>
    </source>
</evidence>
<evidence type="ECO:0000256" key="4">
    <source>
        <dbReference type="ARBA" id="ARBA00022692"/>
    </source>
</evidence>
<dbReference type="AlphaFoldDB" id="A0A1H7M3S4"/>
<evidence type="ECO:0000256" key="1">
    <source>
        <dbReference type="ARBA" id="ARBA00004571"/>
    </source>
</evidence>
<dbReference type="InterPro" id="IPR037066">
    <property type="entry name" value="Plug_dom_sf"/>
</dbReference>
<comment type="similarity">
    <text evidence="8 9">Belongs to the TonB-dependent receptor family.</text>
</comment>
<evidence type="ECO:0000256" key="10">
    <source>
        <dbReference type="SAM" id="SignalP"/>
    </source>
</evidence>
<evidence type="ECO:0000256" key="8">
    <source>
        <dbReference type="PROSITE-ProRule" id="PRU01360"/>
    </source>
</evidence>
<keyword evidence="2 8" id="KW-0813">Transport</keyword>
<evidence type="ECO:0000256" key="2">
    <source>
        <dbReference type="ARBA" id="ARBA00022448"/>
    </source>
</evidence>
<keyword evidence="3 8" id="KW-1134">Transmembrane beta strand</keyword>
<organism evidence="13 14">
    <name type="scientific">Colwellia chukchiensis</name>
    <dbReference type="NCBI Taxonomy" id="641665"/>
    <lineage>
        <taxon>Bacteria</taxon>
        <taxon>Pseudomonadati</taxon>
        <taxon>Pseudomonadota</taxon>
        <taxon>Gammaproteobacteria</taxon>
        <taxon>Alteromonadales</taxon>
        <taxon>Colwelliaceae</taxon>
        <taxon>Colwellia</taxon>
    </lineage>
</organism>
<dbReference type="InterPro" id="IPR036942">
    <property type="entry name" value="Beta-barrel_TonB_sf"/>
</dbReference>
<feature type="signal peptide" evidence="10">
    <location>
        <begin position="1"/>
        <end position="27"/>
    </location>
</feature>
<dbReference type="Proteomes" id="UP000199297">
    <property type="component" value="Unassembled WGS sequence"/>
</dbReference>